<dbReference type="GO" id="GO:0005525">
    <property type="term" value="F:GTP binding"/>
    <property type="evidence" value="ECO:0007669"/>
    <property type="project" value="InterPro"/>
</dbReference>
<dbReference type="Gramene" id="PHT82730">
    <property type="protein sequence ID" value="PHT82730"/>
    <property type="gene ID" value="T459_11173"/>
</dbReference>
<reference evidence="2 3" key="1">
    <citation type="journal article" date="2014" name="Nat. Genet.">
        <title>Genome sequence of the hot pepper provides insights into the evolution of pungency in Capsicum species.</title>
        <authorList>
            <person name="Kim S."/>
            <person name="Park M."/>
            <person name="Yeom S.I."/>
            <person name="Kim Y.M."/>
            <person name="Lee J.M."/>
            <person name="Lee H.A."/>
            <person name="Seo E."/>
            <person name="Choi J."/>
            <person name="Cheong K."/>
            <person name="Kim K.T."/>
            <person name="Jung K."/>
            <person name="Lee G.W."/>
            <person name="Oh S.K."/>
            <person name="Bae C."/>
            <person name="Kim S.B."/>
            <person name="Lee H.Y."/>
            <person name="Kim S.Y."/>
            <person name="Kim M.S."/>
            <person name="Kang B.C."/>
            <person name="Jo Y.D."/>
            <person name="Yang H.B."/>
            <person name="Jeong H.J."/>
            <person name="Kang W.H."/>
            <person name="Kwon J.K."/>
            <person name="Shin C."/>
            <person name="Lim J.Y."/>
            <person name="Park J.H."/>
            <person name="Huh J.H."/>
            <person name="Kim J.S."/>
            <person name="Kim B.D."/>
            <person name="Cohen O."/>
            <person name="Paran I."/>
            <person name="Suh M.C."/>
            <person name="Lee S.B."/>
            <person name="Kim Y.K."/>
            <person name="Shin Y."/>
            <person name="Noh S.J."/>
            <person name="Park J."/>
            <person name="Seo Y.S."/>
            <person name="Kwon S.Y."/>
            <person name="Kim H.A."/>
            <person name="Park J.M."/>
            <person name="Kim H.J."/>
            <person name="Choi S.B."/>
            <person name="Bosland P.W."/>
            <person name="Reeves G."/>
            <person name="Jo S.H."/>
            <person name="Lee B.W."/>
            <person name="Cho H.T."/>
            <person name="Choi H.S."/>
            <person name="Lee M.S."/>
            <person name="Yu Y."/>
            <person name="Do Choi Y."/>
            <person name="Park B.S."/>
            <person name="van Deynze A."/>
            <person name="Ashrafi H."/>
            <person name="Hill T."/>
            <person name="Kim W.T."/>
            <person name="Pai H.S."/>
            <person name="Ahn H.K."/>
            <person name="Yeam I."/>
            <person name="Giovannoni J.J."/>
            <person name="Rose J.K."/>
            <person name="Sorensen I."/>
            <person name="Lee S.J."/>
            <person name="Kim R.W."/>
            <person name="Choi I.Y."/>
            <person name="Choi B.S."/>
            <person name="Lim J.S."/>
            <person name="Lee Y.H."/>
            <person name="Choi D."/>
        </authorList>
    </citation>
    <scope>NUCLEOTIDE SEQUENCE [LARGE SCALE GENOMIC DNA]</scope>
    <source>
        <strain evidence="3">cv. CM334</strain>
    </source>
</reference>
<proteinExistence type="predicted"/>
<dbReference type="GO" id="GO:0003924">
    <property type="term" value="F:GTPase activity"/>
    <property type="evidence" value="ECO:0007669"/>
    <property type="project" value="InterPro"/>
</dbReference>
<dbReference type="InterPro" id="IPR027417">
    <property type="entry name" value="P-loop_NTPase"/>
</dbReference>
<dbReference type="STRING" id="4072.A0A2G2ZL54"/>
<dbReference type="Proteomes" id="UP000222542">
    <property type="component" value="Unassembled WGS sequence"/>
</dbReference>
<evidence type="ECO:0000313" key="3">
    <source>
        <dbReference type="Proteomes" id="UP000222542"/>
    </source>
</evidence>
<gene>
    <name evidence="2" type="ORF">T459_11173</name>
</gene>
<dbReference type="InterPro" id="IPR050209">
    <property type="entry name" value="Rab_GTPases_membrane_traffic"/>
</dbReference>
<dbReference type="SUPFAM" id="SSF52540">
    <property type="entry name" value="P-loop containing nucleoside triphosphate hydrolases"/>
    <property type="match status" value="1"/>
</dbReference>
<feature type="region of interest" description="Disordered" evidence="1">
    <location>
        <begin position="96"/>
        <end position="124"/>
    </location>
</feature>
<sequence length="124" mass="13709">MLVENKADLRRLRAVPTGETSGFVERENTFFMETSVLEALNVENSFTEIISLDGHTHGTSDSRIGCKVPYISDIPRAVWNPPLTRRGSHQPECAARVGVSDSDMPHGTRPAQYNIPGSANHDFE</sequence>
<organism evidence="2 3">
    <name type="scientific">Capsicum annuum</name>
    <name type="common">Capsicum pepper</name>
    <dbReference type="NCBI Taxonomy" id="4072"/>
    <lineage>
        <taxon>Eukaryota</taxon>
        <taxon>Viridiplantae</taxon>
        <taxon>Streptophyta</taxon>
        <taxon>Embryophyta</taxon>
        <taxon>Tracheophyta</taxon>
        <taxon>Spermatophyta</taxon>
        <taxon>Magnoliopsida</taxon>
        <taxon>eudicotyledons</taxon>
        <taxon>Gunneridae</taxon>
        <taxon>Pentapetalae</taxon>
        <taxon>asterids</taxon>
        <taxon>lamiids</taxon>
        <taxon>Solanales</taxon>
        <taxon>Solanaceae</taxon>
        <taxon>Solanoideae</taxon>
        <taxon>Capsiceae</taxon>
        <taxon>Capsicum</taxon>
    </lineage>
</organism>
<dbReference type="InterPro" id="IPR001806">
    <property type="entry name" value="Small_GTPase"/>
</dbReference>
<dbReference type="Gene3D" id="3.40.50.300">
    <property type="entry name" value="P-loop containing nucleotide triphosphate hydrolases"/>
    <property type="match status" value="1"/>
</dbReference>
<evidence type="ECO:0000313" key="2">
    <source>
        <dbReference type="EMBL" id="PHT82730.1"/>
    </source>
</evidence>
<comment type="caution">
    <text evidence="2">The sequence shown here is derived from an EMBL/GenBank/DDBJ whole genome shotgun (WGS) entry which is preliminary data.</text>
</comment>
<dbReference type="PANTHER" id="PTHR47979">
    <property type="entry name" value="DRAB11-RELATED"/>
    <property type="match status" value="1"/>
</dbReference>
<protein>
    <submittedName>
        <fullName evidence="2">Uncharacterized protein</fullName>
    </submittedName>
</protein>
<dbReference type="EMBL" id="AYRZ02000004">
    <property type="protein sequence ID" value="PHT82730.1"/>
    <property type="molecule type" value="Genomic_DNA"/>
</dbReference>
<dbReference type="AlphaFoldDB" id="A0A2G2ZL54"/>
<keyword evidence="3" id="KW-1185">Reference proteome</keyword>
<name>A0A2G2ZL54_CAPAN</name>
<evidence type="ECO:0000256" key="1">
    <source>
        <dbReference type="SAM" id="MobiDB-lite"/>
    </source>
</evidence>
<reference evidence="2 3" key="2">
    <citation type="journal article" date="2017" name="Genome Biol.">
        <title>New reference genome sequences of hot pepper reveal the massive evolution of plant disease-resistance genes by retroduplication.</title>
        <authorList>
            <person name="Kim S."/>
            <person name="Park J."/>
            <person name="Yeom S.I."/>
            <person name="Kim Y.M."/>
            <person name="Seo E."/>
            <person name="Kim K.T."/>
            <person name="Kim M.S."/>
            <person name="Lee J.M."/>
            <person name="Cheong K."/>
            <person name="Shin H.S."/>
            <person name="Kim S.B."/>
            <person name="Han K."/>
            <person name="Lee J."/>
            <person name="Park M."/>
            <person name="Lee H.A."/>
            <person name="Lee H.Y."/>
            <person name="Lee Y."/>
            <person name="Oh S."/>
            <person name="Lee J.H."/>
            <person name="Choi E."/>
            <person name="Choi E."/>
            <person name="Lee S.E."/>
            <person name="Jeon J."/>
            <person name="Kim H."/>
            <person name="Choi G."/>
            <person name="Song H."/>
            <person name="Lee J."/>
            <person name="Lee S.C."/>
            <person name="Kwon J.K."/>
            <person name="Lee H.Y."/>
            <person name="Koo N."/>
            <person name="Hong Y."/>
            <person name="Kim R.W."/>
            <person name="Kang W.H."/>
            <person name="Huh J.H."/>
            <person name="Kang B.C."/>
            <person name="Yang T.J."/>
            <person name="Lee Y.H."/>
            <person name="Bennetzen J.L."/>
            <person name="Choi D."/>
        </authorList>
    </citation>
    <scope>NUCLEOTIDE SEQUENCE [LARGE SCALE GENOMIC DNA]</scope>
    <source>
        <strain evidence="3">cv. CM334</strain>
    </source>
</reference>
<dbReference type="Pfam" id="PF00071">
    <property type="entry name" value="Ras"/>
    <property type="match status" value="1"/>
</dbReference>
<accession>A0A2G2ZL54</accession>